<dbReference type="Proteomes" id="UP000272503">
    <property type="component" value="Unassembled WGS sequence"/>
</dbReference>
<reference evidence="2 3" key="1">
    <citation type="submission" date="2018-10" db="EMBL/GenBank/DDBJ databases">
        <authorList>
            <person name="Li J."/>
        </authorList>
    </citation>
    <scope>NUCLEOTIDE SEQUENCE [LARGE SCALE GENOMIC DNA]</scope>
    <source>
        <strain evidence="2 3">IF 016277</strain>
    </source>
</reference>
<evidence type="ECO:0000259" key="1">
    <source>
        <dbReference type="Pfam" id="PF00561"/>
    </source>
</evidence>
<dbReference type="PANTHER" id="PTHR43798:SF5">
    <property type="entry name" value="MONOACYLGLYCEROL LIPASE ABHD6"/>
    <property type="match status" value="1"/>
</dbReference>
<dbReference type="InterPro" id="IPR050266">
    <property type="entry name" value="AB_hydrolase_sf"/>
</dbReference>
<dbReference type="GO" id="GO:0016020">
    <property type="term" value="C:membrane"/>
    <property type="evidence" value="ECO:0007669"/>
    <property type="project" value="TreeGrafter"/>
</dbReference>
<organism evidence="2 3">
    <name type="scientific">Mycetocola tolaasinivorans</name>
    <dbReference type="NCBI Taxonomy" id="76635"/>
    <lineage>
        <taxon>Bacteria</taxon>
        <taxon>Bacillati</taxon>
        <taxon>Actinomycetota</taxon>
        <taxon>Actinomycetes</taxon>
        <taxon>Micrococcales</taxon>
        <taxon>Microbacteriaceae</taxon>
        <taxon>Mycetocola</taxon>
    </lineage>
</organism>
<dbReference type="AlphaFoldDB" id="A0A3L6ZVR3"/>
<feature type="domain" description="AB hydrolase-1" evidence="1">
    <location>
        <begin position="73"/>
        <end position="196"/>
    </location>
</feature>
<dbReference type="OrthoDB" id="7185741at2"/>
<dbReference type="GO" id="GO:0046464">
    <property type="term" value="P:acylglycerol catabolic process"/>
    <property type="evidence" value="ECO:0007669"/>
    <property type="project" value="TreeGrafter"/>
</dbReference>
<dbReference type="PRINTS" id="PR00111">
    <property type="entry name" value="ABHYDROLASE"/>
</dbReference>
<proteinExistence type="predicted"/>
<name>A0A3L6ZVR3_9MICO</name>
<dbReference type="InterPro" id="IPR029058">
    <property type="entry name" value="AB_hydrolase_fold"/>
</dbReference>
<dbReference type="InterPro" id="IPR000073">
    <property type="entry name" value="AB_hydrolase_1"/>
</dbReference>
<dbReference type="Pfam" id="PF00561">
    <property type="entry name" value="Abhydrolase_1"/>
    <property type="match status" value="1"/>
</dbReference>
<protein>
    <submittedName>
        <fullName evidence="2">Alpha/beta hydrolase</fullName>
    </submittedName>
</protein>
<dbReference type="GO" id="GO:0047372">
    <property type="term" value="F:monoacylglycerol lipase activity"/>
    <property type="evidence" value="ECO:0007669"/>
    <property type="project" value="TreeGrafter"/>
</dbReference>
<keyword evidence="3" id="KW-1185">Reference proteome</keyword>
<comment type="caution">
    <text evidence="2">The sequence shown here is derived from an EMBL/GenBank/DDBJ whole genome shotgun (WGS) entry which is preliminary data.</text>
</comment>
<dbReference type="EMBL" id="RCUX01000020">
    <property type="protein sequence ID" value="RLP71898.1"/>
    <property type="molecule type" value="Genomic_DNA"/>
</dbReference>
<gene>
    <name evidence="2" type="ORF">D9V32_15830</name>
</gene>
<accession>A0A3L6ZVR3</accession>
<sequence length="328" mass="36137">MSAYRFAAAAIWSIAIAVAGSKVAEVGMDIVSRRAISKRPGHFRCTEHSFLARSGNDIAYRVAGSIRPKHVYVLCHGLGTSSNYLLLLADHLSRAEDTLVVIYDRAGYRRSRVGTSFPYSIVESVNDLEDLLSNIEELHQSVVLVGHSFGGYIAHRFVEAHPEKVDSLWLIEPTHPQEATLSDQRREGVLAVTESIRMNTLLARAGLGILNDNRPTAKGLSGNPYSHSVESEIPTGRTWRAMKREWDTISALLLDGTIGVRNGEVPTRVITSDDTESSLAVQQELFRQFLEDSQPLDILVGLNHHSVLLSRRGVLAVASRIRGEHDGP</sequence>
<dbReference type="PANTHER" id="PTHR43798">
    <property type="entry name" value="MONOACYLGLYCEROL LIPASE"/>
    <property type="match status" value="1"/>
</dbReference>
<evidence type="ECO:0000313" key="3">
    <source>
        <dbReference type="Proteomes" id="UP000272503"/>
    </source>
</evidence>
<keyword evidence="2" id="KW-0378">Hydrolase</keyword>
<dbReference type="Gene3D" id="3.40.50.1820">
    <property type="entry name" value="alpha/beta hydrolase"/>
    <property type="match status" value="1"/>
</dbReference>
<evidence type="ECO:0000313" key="2">
    <source>
        <dbReference type="EMBL" id="RLP71898.1"/>
    </source>
</evidence>
<dbReference type="SUPFAM" id="SSF53474">
    <property type="entry name" value="alpha/beta-Hydrolases"/>
    <property type="match status" value="1"/>
</dbReference>